<comment type="caution">
    <text evidence="2">The sequence shown here is derived from an EMBL/GenBank/DDBJ whole genome shotgun (WGS) entry which is preliminary data.</text>
</comment>
<dbReference type="AlphaFoldDB" id="A0A964WZ54"/>
<feature type="transmembrane region" description="Helical" evidence="1">
    <location>
        <begin position="40"/>
        <end position="66"/>
    </location>
</feature>
<evidence type="ECO:0000313" key="2">
    <source>
        <dbReference type="EMBL" id="NAY93444.1"/>
    </source>
</evidence>
<keyword evidence="1" id="KW-0812">Transmembrane</keyword>
<dbReference type="Proteomes" id="UP000667650">
    <property type="component" value="Unassembled WGS sequence"/>
</dbReference>
<keyword evidence="1" id="KW-1133">Transmembrane helix</keyword>
<sequence length="70" mass="7717">MTKKIIQIVLFALGAGSIIYGVSHFFWLERIEEASNEPGLGGLAVWAIAWVLTFLGFLLIGIGILISRRE</sequence>
<evidence type="ECO:0000313" key="3">
    <source>
        <dbReference type="Proteomes" id="UP000667650"/>
    </source>
</evidence>
<keyword evidence="3" id="KW-1185">Reference proteome</keyword>
<reference evidence="2" key="1">
    <citation type="submission" date="2020-01" db="EMBL/GenBank/DDBJ databases">
        <title>Muricauda ochracea sp. nov., isolated from a tidal flat of Garorim bay in Korea.</title>
        <authorList>
            <person name="Kim D."/>
            <person name="Yoo Y."/>
            <person name="Kim J.-J."/>
        </authorList>
    </citation>
    <scope>NUCLEOTIDE SEQUENCE</scope>
    <source>
        <strain evidence="2">JGD-17</strain>
    </source>
</reference>
<feature type="transmembrane region" description="Helical" evidence="1">
    <location>
        <begin position="7"/>
        <end position="28"/>
    </location>
</feature>
<protein>
    <submittedName>
        <fullName evidence="2">Uncharacterized protein</fullName>
    </submittedName>
</protein>
<gene>
    <name evidence="2" type="ORF">GTQ34_16150</name>
</gene>
<accession>A0A964WZ54</accession>
<dbReference type="EMBL" id="JAAABI010000011">
    <property type="protein sequence ID" value="NAY93444.1"/>
    <property type="molecule type" value="Genomic_DNA"/>
</dbReference>
<organism evidence="2 3">
    <name type="scientific">Flagellimonas ochracea</name>
    <dbReference type="NCBI Taxonomy" id="2696472"/>
    <lineage>
        <taxon>Bacteria</taxon>
        <taxon>Pseudomonadati</taxon>
        <taxon>Bacteroidota</taxon>
        <taxon>Flavobacteriia</taxon>
        <taxon>Flavobacteriales</taxon>
        <taxon>Flavobacteriaceae</taxon>
        <taxon>Flagellimonas</taxon>
    </lineage>
</organism>
<proteinExistence type="predicted"/>
<evidence type="ECO:0000256" key="1">
    <source>
        <dbReference type="SAM" id="Phobius"/>
    </source>
</evidence>
<keyword evidence="1" id="KW-0472">Membrane</keyword>
<dbReference type="RefSeq" id="WP_166524854.1">
    <property type="nucleotide sequence ID" value="NZ_JAAABI010000011.1"/>
</dbReference>
<name>A0A964WZ54_9FLAO</name>